<feature type="non-terminal residue" evidence="2">
    <location>
        <position position="1"/>
    </location>
</feature>
<organism evidence="2">
    <name type="scientific">marine sediment metagenome</name>
    <dbReference type="NCBI Taxonomy" id="412755"/>
    <lineage>
        <taxon>unclassified sequences</taxon>
        <taxon>metagenomes</taxon>
        <taxon>ecological metagenomes</taxon>
    </lineage>
</organism>
<dbReference type="AlphaFoldDB" id="X1RQJ1"/>
<dbReference type="EMBL" id="BARW01013723">
    <property type="protein sequence ID" value="GAI82952.1"/>
    <property type="molecule type" value="Genomic_DNA"/>
</dbReference>
<sequence length="64" mass="6601">RLRIFMSPPYEQAGEACPPPAPQARSGARLLLPDDPASSTTPGNGHVHTANPSTAESILPSLGP</sequence>
<name>X1RQJ1_9ZZZZ</name>
<proteinExistence type="predicted"/>
<protein>
    <submittedName>
        <fullName evidence="2">Uncharacterized protein</fullName>
    </submittedName>
</protein>
<evidence type="ECO:0000256" key="1">
    <source>
        <dbReference type="SAM" id="MobiDB-lite"/>
    </source>
</evidence>
<accession>X1RQJ1</accession>
<gene>
    <name evidence="2" type="ORF">S12H4_24935</name>
</gene>
<reference evidence="2" key="1">
    <citation type="journal article" date="2014" name="Front. Microbiol.">
        <title>High frequency of phylogenetically diverse reductive dehalogenase-homologous genes in deep subseafloor sedimentary metagenomes.</title>
        <authorList>
            <person name="Kawai M."/>
            <person name="Futagami T."/>
            <person name="Toyoda A."/>
            <person name="Takaki Y."/>
            <person name="Nishi S."/>
            <person name="Hori S."/>
            <person name="Arai W."/>
            <person name="Tsubouchi T."/>
            <person name="Morono Y."/>
            <person name="Uchiyama I."/>
            <person name="Ito T."/>
            <person name="Fujiyama A."/>
            <person name="Inagaki F."/>
            <person name="Takami H."/>
        </authorList>
    </citation>
    <scope>NUCLEOTIDE SEQUENCE</scope>
    <source>
        <strain evidence="2">Expedition CK06-06</strain>
    </source>
</reference>
<comment type="caution">
    <text evidence="2">The sequence shown here is derived from an EMBL/GenBank/DDBJ whole genome shotgun (WGS) entry which is preliminary data.</text>
</comment>
<feature type="region of interest" description="Disordered" evidence="1">
    <location>
        <begin position="1"/>
        <end position="64"/>
    </location>
</feature>
<evidence type="ECO:0000313" key="2">
    <source>
        <dbReference type="EMBL" id="GAI82952.1"/>
    </source>
</evidence>